<dbReference type="GO" id="GO:0004540">
    <property type="term" value="F:RNA nuclease activity"/>
    <property type="evidence" value="ECO:0007669"/>
    <property type="project" value="InterPro"/>
</dbReference>
<dbReference type="PATRIC" id="fig|1354791.3.peg.3176"/>
<sequence length="176" mass="20349">MTALKVNGWTIYAHPLFIEQVEMLTEKVKRLQEKDPVGYRGKPATKRLAAIVKLALNDIPQDPSGPQYRQGNTLGTEHSHWRRAKFYQQYRLFFRYDLASRIIVYAWVNDESTKRAYDSKHDAYAVFQKMLREGHPPDGWQTLREAAKSHGERFRALLGAADETVDDQAICRARSP</sequence>
<dbReference type="Pfam" id="PF11663">
    <property type="entry name" value="Toxin_YhaV"/>
    <property type="match status" value="1"/>
</dbReference>
<reference evidence="1 2" key="1">
    <citation type="journal article" date="2014" name="J Genomics">
        <title>Draft Genome Sequence of the Extremely Halophilic Phototrophic Purple Sulfur Bacterium Halorhodospira halochloris.</title>
        <authorList>
            <person name="Singh K.S."/>
            <person name="Kirksey J."/>
            <person name="Hoff W.D."/>
            <person name="Deole R."/>
        </authorList>
    </citation>
    <scope>NUCLEOTIDE SEQUENCE [LARGE SCALE GENOMIC DNA]</scope>
    <source>
        <strain evidence="1 2">A</strain>
    </source>
</reference>
<dbReference type="KEGG" id="hhc:M911_13445"/>
<gene>
    <name evidence="1" type="ORF">M911_13445</name>
</gene>
<dbReference type="InterPro" id="IPR021679">
    <property type="entry name" value="Toxin_endonuclease_YhaV"/>
</dbReference>
<reference evidence="2" key="2">
    <citation type="submission" date="2014-02" db="EMBL/GenBank/DDBJ databases">
        <title>Draft Genome Sequence of extremely halophilic bacteria Halorhodospira halochloris.</title>
        <authorList>
            <person name="Singh K.S."/>
        </authorList>
    </citation>
    <scope>NUCLEOTIDE SEQUENCE [LARGE SCALE GENOMIC DNA]</scope>
    <source>
        <strain evidence="2">A</strain>
    </source>
</reference>
<dbReference type="GO" id="GO:0110001">
    <property type="term" value="C:toxin-antitoxin complex"/>
    <property type="evidence" value="ECO:0007669"/>
    <property type="project" value="InterPro"/>
</dbReference>
<evidence type="ECO:0000313" key="1">
    <source>
        <dbReference type="EMBL" id="AHK79991.1"/>
    </source>
</evidence>
<dbReference type="HOGENOM" id="CLU_137758_0_0_6"/>
<dbReference type="OrthoDB" id="515905at2"/>
<dbReference type="EMBL" id="CP007268">
    <property type="protein sequence ID" value="AHK79991.1"/>
    <property type="molecule type" value="Genomic_DNA"/>
</dbReference>
<name>W8KWP6_9GAMM</name>
<evidence type="ECO:0000313" key="2">
    <source>
        <dbReference type="Proteomes" id="UP000019442"/>
    </source>
</evidence>
<keyword evidence="2" id="KW-1185">Reference proteome</keyword>
<accession>W8KWP6</accession>
<dbReference type="RefSeq" id="WP_025282506.1">
    <property type="nucleotide sequence ID" value="NZ_CP007268.1"/>
</dbReference>
<evidence type="ECO:0008006" key="3">
    <source>
        <dbReference type="Google" id="ProtNLM"/>
    </source>
</evidence>
<organism evidence="1 2">
    <name type="scientific">Ectothiorhodospira haloalkaliphila</name>
    <dbReference type="NCBI Taxonomy" id="421628"/>
    <lineage>
        <taxon>Bacteria</taxon>
        <taxon>Pseudomonadati</taxon>
        <taxon>Pseudomonadota</taxon>
        <taxon>Gammaproteobacteria</taxon>
        <taxon>Chromatiales</taxon>
        <taxon>Ectothiorhodospiraceae</taxon>
        <taxon>Ectothiorhodospira</taxon>
    </lineage>
</organism>
<dbReference type="Proteomes" id="UP000019442">
    <property type="component" value="Chromosome"/>
</dbReference>
<proteinExistence type="predicted"/>
<protein>
    <recommendedName>
        <fullName evidence="3">Toxin</fullName>
    </recommendedName>
</protein>
<dbReference type="AlphaFoldDB" id="W8KWP6"/>